<gene>
    <name evidence="1" type="ORF">SAMN05421804_102373</name>
</gene>
<dbReference type="AlphaFoldDB" id="A0A1G8KN70"/>
<dbReference type="EMBL" id="FNDZ01000002">
    <property type="protein sequence ID" value="SDI44858.1"/>
    <property type="molecule type" value="Genomic_DNA"/>
</dbReference>
<sequence length="158" mass="19115">MKLTKKEEELLLRYMEGIHEHEEVLRMKTFIQHGDTSTYDHSLEVTKLAFLLSRRLPWSFHEKSIVKGAMLHDFYLYDWHVPDPKRKRLHGLHHHRTAHKNAMKYFRLTPVEEDIILKHMWPLTIKLPRYRESYLVTLADKIVSIKDTLGFTKRKERK</sequence>
<evidence type="ECO:0000313" key="2">
    <source>
        <dbReference type="Proteomes" id="UP000183255"/>
    </source>
</evidence>
<accession>A0A1G8KN70</accession>
<proteinExistence type="predicted"/>
<organism evidence="1 2">
    <name type="scientific">Proteiniclasticum ruminis</name>
    <dbReference type="NCBI Taxonomy" id="398199"/>
    <lineage>
        <taxon>Bacteria</taxon>
        <taxon>Bacillati</taxon>
        <taxon>Bacillota</taxon>
        <taxon>Clostridia</taxon>
        <taxon>Eubacteriales</taxon>
        <taxon>Clostridiaceae</taxon>
        <taxon>Proteiniclasticum</taxon>
    </lineage>
</organism>
<protein>
    <recommendedName>
        <fullName evidence="3">HD domain-containing protein</fullName>
    </recommendedName>
</protein>
<dbReference type="SUPFAM" id="SSF109604">
    <property type="entry name" value="HD-domain/PDEase-like"/>
    <property type="match status" value="1"/>
</dbReference>
<reference evidence="1 2" key="1">
    <citation type="submission" date="2016-10" db="EMBL/GenBank/DDBJ databases">
        <authorList>
            <person name="de Groot N.N."/>
        </authorList>
    </citation>
    <scope>NUCLEOTIDE SEQUENCE [LARGE SCALE GENOMIC DNA]</scope>
    <source>
        <strain evidence="1 2">CGMCC 1.5058</strain>
    </source>
</reference>
<dbReference type="Gene3D" id="1.10.3210.10">
    <property type="entry name" value="Hypothetical protein af1432"/>
    <property type="match status" value="1"/>
</dbReference>
<dbReference type="Proteomes" id="UP000183255">
    <property type="component" value="Unassembled WGS sequence"/>
</dbReference>
<evidence type="ECO:0000313" key="1">
    <source>
        <dbReference type="EMBL" id="SDI44858.1"/>
    </source>
</evidence>
<evidence type="ECO:0008006" key="3">
    <source>
        <dbReference type="Google" id="ProtNLM"/>
    </source>
</evidence>
<dbReference type="RefSeq" id="WP_031577915.1">
    <property type="nucleotide sequence ID" value="NZ_FNDZ01000002.1"/>
</dbReference>
<name>A0A1G8KN70_9CLOT</name>